<reference evidence="2" key="1">
    <citation type="submission" date="2013-08" db="EMBL/GenBank/DDBJ databases">
        <authorList>
            <person name="Mendez C."/>
            <person name="Richter M."/>
            <person name="Ferrer M."/>
            <person name="Sanchez J."/>
        </authorList>
    </citation>
    <scope>NUCLEOTIDE SEQUENCE</scope>
</reference>
<proteinExistence type="predicted"/>
<dbReference type="InterPro" id="IPR014001">
    <property type="entry name" value="Helicase_ATP-bd"/>
</dbReference>
<dbReference type="SUPFAM" id="SSF52540">
    <property type="entry name" value="P-loop containing nucleoside triphosphate hydrolases"/>
    <property type="match status" value="2"/>
</dbReference>
<dbReference type="GO" id="GO:0005524">
    <property type="term" value="F:ATP binding"/>
    <property type="evidence" value="ECO:0007669"/>
    <property type="project" value="InterPro"/>
</dbReference>
<gene>
    <name evidence="2" type="ORF">B1B_03221</name>
</gene>
<keyword evidence="2" id="KW-0378">Hydrolase</keyword>
<dbReference type="EMBL" id="AUZY01001964">
    <property type="protein sequence ID" value="EQD73431.1"/>
    <property type="molecule type" value="Genomic_DNA"/>
</dbReference>
<evidence type="ECO:0000259" key="1">
    <source>
        <dbReference type="PROSITE" id="PS51192"/>
    </source>
</evidence>
<dbReference type="GO" id="GO:0004386">
    <property type="term" value="F:helicase activity"/>
    <property type="evidence" value="ECO:0007669"/>
    <property type="project" value="UniProtKB-KW"/>
</dbReference>
<dbReference type="SMART" id="SM00487">
    <property type="entry name" value="DEXDc"/>
    <property type="match status" value="1"/>
</dbReference>
<name>T1BKF5_9ZZZZ</name>
<organism evidence="2">
    <name type="scientific">mine drainage metagenome</name>
    <dbReference type="NCBI Taxonomy" id="410659"/>
    <lineage>
        <taxon>unclassified sequences</taxon>
        <taxon>metagenomes</taxon>
        <taxon>ecological metagenomes</taxon>
    </lineage>
</organism>
<dbReference type="Pfam" id="PF12419">
    <property type="entry name" value="DUF3670"/>
    <property type="match status" value="1"/>
</dbReference>
<keyword evidence="2" id="KW-0067">ATP-binding</keyword>
<feature type="domain" description="Helicase ATP-binding" evidence="1">
    <location>
        <begin position="535"/>
        <end position="698"/>
    </location>
</feature>
<comment type="caution">
    <text evidence="2">The sequence shown here is derived from an EMBL/GenBank/DDBJ whole genome shotgun (WGS) entry which is preliminary data.</text>
</comment>
<dbReference type="InterPro" id="IPR038718">
    <property type="entry name" value="SNF2-like_sf"/>
</dbReference>
<evidence type="ECO:0000313" key="2">
    <source>
        <dbReference type="EMBL" id="EQD73431.1"/>
    </source>
</evidence>
<keyword evidence="2" id="KW-0547">Nucleotide-binding</keyword>
<dbReference type="CDD" id="cd18012">
    <property type="entry name" value="DEXQc_arch_SWI2_SNF2"/>
    <property type="match status" value="1"/>
</dbReference>
<keyword evidence="2" id="KW-0347">Helicase</keyword>
<protein>
    <submittedName>
        <fullName evidence="2">Snf2/Rad54 family helicase</fullName>
    </submittedName>
</protein>
<dbReference type="PROSITE" id="PS51192">
    <property type="entry name" value="HELICASE_ATP_BIND_1"/>
    <property type="match status" value="1"/>
</dbReference>
<dbReference type="InterPro" id="IPR000330">
    <property type="entry name" value="SNF2_N"/>
</dbReference>
<dbReference type="PANTHER" id="PTHR10799">
    <property type="entry name" value="SNF2/RAD54 HELICASE FAMILY"/>
    <property type="match status" value="1"/>
</dbReference>
<dbReference type="InterPro" id="IPR027417">
    <property type="entry name" value="P-loop_NTPase"/>
</dbReference>
<sequence>MRLEDLAGRLAGVVPDGLLPPERPLPASKVILPLPVSGGSPLPAISTPVLADGRKRSRRLSPWVVQVLPLDLARTVEFLGAEPLRLPEGCEPGPDIEYWARASRLVLSLLARQRFAPRATVAQGECRAGWFPVLDDPADAGRISALIESMPRGCMAFGGALKEEGGAAPLLAGFLQEAVDACVRAWIREAPPSGALDSSGLKLDAWWQGLTSFRPEVKVSPAQAEHLDHALRSWLRPLMWATSVSTVRTCLRLEEPRPPEGWPGGTPWVPARKERCWGLTFLLQPLNDPSLLVPATEIWEGNGSPGAALLRKQVEHPEEKLLTDLARISPLWKPLADGLHQKSPSGMSLDAGEAFSFLSDVSPLLEESGVGVLVPTWWKSPGKRLGVRVRLKRAKFDSAGGGNFGADALSVFDWRLALGDEPLTAKEMTALSQAKGGLVYLRGTWIVVDPERLAATAIRWKRRGGTASILEALRWSQGVEGVGKELPILGVDSDAPVTRMLERLLEPRSIEPLATPTGFEGSLRSYQLRGLSWLKFLRGLGLGACLADDMGLGKTVQVLALLQQEANEGTLKGPTLLVCPTSVLGNWGREASRFTPDLNVVLHHGSERARGRALRDAAARTDLFVTSYALLVRDHADLVRVPWSNFILDEAQSVKNPGAKQSQAARRIEAGWRAVLTGTPVENRLRDLWSLFSITNPGYLGSLGEFEDTFAGPIEEAHDLEATSRLQTLVRPFLLRRVKSDPEIAPDLPPKIETREACTLTREQASLYQAQVDRMLDELGRADEEVTGAARSGASQLARARFKRNGIVLETLLRLKQVCDHPALMLGDESSLHGRSGKLSRLVEVLEEVVSAGERALVFTQFASFAQRLHPYLTERLGAEVL</sequence>
<feature type="non-terminal residue" evidence="2">
    <location>
        <position position="882"/>
    </location>
</feature>
<dbReference type="Pfam" id="PF00176">
    <property type="entry name" value="SNF2-rel_dom"/>
    <property type="match status" value="1"/>
</dbReference>
<dbReference type="InterPro" id="IPR022138">
    <property type="entry name" value="DUF3670"/>
</dbReference>
<dbReference type="Gene3D" id="3.40.50.10810">
    <property type="entry name" value="Tandem AAA-ATPase domain"/>
    <property type="match status" value="1"/>
</dbReference>
<accession>T1BKF5</accession>
<dbReference type="Gene3D" id="1.20.120.850">
    <property type="entry name" value="SWI2/SNF2 ATPases, N-terminal domain"/>
    <property type="match status" value="1"/>
</dbReference>
<reference evidence="2" key="2">
    <citation type="journal article" date="2014" name="ISME J.">
        <title>Microbial stratification in low pH oxic and suboxic macroscopic growths along an acid mine drainage.</title>
        <authorList>
            <person name="Mendez-Garcia C."/>
            <person name="Mesa V."/>
            <person name="Sprenger R.R."/>
            <person name="Richter M."/>
            <person name="Diez M.S."/>
            <person name="Solano J."/>
            <person name="Bargiela R."/>
            <person name="Golyshina O.V."/>
            <person name="Manteca A."/>
            <person name="Ramos J.L."/>
            <person name="Gallego J.R."/>
            <person name="Llorente I."/>
            <person name="Martins Dos Santos V.A."/>
            <person name="Jensen O.N."/>
            <person name="Pelaez A.I."/>
            <person name="Sanchez J."/>
            <person name="Ferrer M."/>
        </authorList>
    </citation>
    <scope>NUCLEOTIDE SEQUENCE</scope>
</reference>
<dbReference type="AlphaFoldDB" id="T1BKF5"/>